<dbReference type="SUPFAM" id="SSF54928">
    <property type="entry name" value="RNA-binding domain, RBD"/>
    <property type="match status" value="1"/>
</dbReference>
<evidence type="ECO:0000256" key="1">
    <source>
        <dbReference type="ARBA" id="ARBA00022664"/>
    </source>
</evidence>
<dbReference type="InterPro" id="IPR050907">
    <property type="entry name" value="SRSF"/>
</dbReference>
<feature type="domain" description="RRM" evidence="5">
    <location>
        <begin position="12"/>
        <end position="90"/>
    </location>
</feature>
<sequence>MHRGDHYWKGTFTVLVDNLPERITKRALFKEFGKDGYITDIFISKKVRQNAKGRFAFIRFNSYGGAMKFINRMNGRRWEEFDLHVELSRFDRYHKKLENPDAMNQNHRKKRIAEDQRDRLRRSLLGCSVKPIEFRKVMNLLIDEWKGEGDIECRDVGPYRCLVTFSSPDIRDKAFHEPLLLSVFDELRSHWDIF</sequence>
<dbReference type="SMART" id="SM00360">
    <property type="entry name" value="RRM"/>
    <property type="match status" value="1"/>
</dbReference>
<comment type="caution">
    <text evidence="6">The sequence shown here is derived from an EMBL/GenBank/DDBJ whole genome shotgun (WGS) entry which is preliminary data.</text>
</comment>
<evidence type="ECO:0000259" key="5">
    <source>
        <dbReference type="PROSITE" id="PS50102"/>
    </source>
</evidence>
<gene>
    <name evidence="6" type="ORF">PIB30_003767</name>
</gene>
<evidence type="ECO:0000313" key="6">
    <source>
        <dbReference type="EMBL" id="MED6118551.1"/>
    </source>
</evidence>
<name>A0ABU6R4X1_9FABA</name>
<evidence type="ECO:0000256" key="2">
    <source>
        <dbReference type="ARBA" id="ARBA00022728"/>
    </source>
</evidence>
<dbReference type="PROSITE" id="PS50102">
    <property type="entry name" value="RRM"/>
    <property type="match status" value="1"/>
</dbReference>
<dbReference type="InterPro" id="IPR012677">
    <property type="entry name" value="Nucleotide-bd_a/b_plait_sf"/>
</dbReference>
<proteinExistence type="predicted"/>
<keyword evidence="2" id="KW-0747">Spliceosome</keyword>
<accession>A0ABU6R4X1</accession>
<dbReference type="Gene3D" id="3.30.70.330">
    <property type="match status" value="1"/>
</dbReference>
<evidence type="ECO:0000313" key="7">
    <source>
        <dbReference type="Proteomes" id="UP001341840"/>
    </source>
</evidence>
<dbReference type="Pfam" id="PF00076">
    <property type="entry name" value="RRM_1"/>
    <property type="match status" value="1"/>
</dbReference>
<dbReference type="InterPro" id="IPR000504">
    <property type="entry name" value="RRM_dom"/>
</dbReference>
<dbReference type="Proteomes" id="UP001341840">
    <property type="component" value="Unassembled WGS sequence"/>
</dbReference>
<reference evidence="6 7" key="1">
    <citation type="journal article" date="2023" name="Plants (Basel)">
        <title>Bridging the Gap: Combining Genomics and Transcriptomics Approaches to Understand Stylosanthes scabra, an Orphan Legume from the Brazilian Caatinga.</title>
        <authorList>
            <person name="Ferreira-Neto J.R.C."/>
            <person name="da Silva M.D."/>
            <person name="Binneck E."/>
            <person name="de Melo N.F."/>
            <person name="da Silva R.H."/>
            <person name="de Melo A.L.T.M."/>
            <person name="Pandolfi V."/>
            <person name="Bustamante F.O."/>
            <person name="Brasileiro-Vidal A.C."/>
            <person name="Benko-Iseppon A.M."/>
        </authorList>
    </citation>
    <scope>NUCLEOTIDE SEQUENCE [LARGE SCALE GENOMIC DNA]</scope>
    <source>
        <tissue evidence="6">Leaves</tissue>
    </source>
</reference>
<evidence type="ECO:0000256" key="4">
    <source>
        <dbReference type="PROSITE-ProRule" id="PRU00176"/>
    </source>
</evidence>
<protein>
    <recommendedName>
        <fullName evidence="5">RRM domain-containing protein</fullName>
    </recommendedName>
</protein>
<dbReference type="CDD" id="cd00590">
    <property type="entry name" value="RRM_SF"/>
    <property type="match status" value="1"/>
</dbReference>
<dbReference type="InterPro" id="IPR035979">
    <property type="entry name" value="RBD_domain_sf"/>
</dbReference>
<keyword evidence="7" id="KW-1185">Reference proteome</keyword>
<dbReference type="PANTHER" id="PTHR23147">
    <property type="entry name" value="SERINE/ARGININE RICH SPLICING FACTOR"/>
    <property type="match status" value="1"/>
</dbReference>
<keyword evidence="4" id="KW-0694">RNA-binding</keyword>
<organism evidence="6 7">
    <name type="scientific">Stylosanthes scabra</name>
    <dbReference type="NCBI Taxonomy" id="79078"/>
    <lineage>
        <taxon>Eukaryota</taxon>
        <taxon>Viridiplantae</taxon>
        <taxon>Streptophyta</taxon>
        <taxon>Embryophyta</taxon>
        <taxon>Tracheophyta</taxon>
        <taxon>Spermatophyta</taxon>
        <taxon>Magnoliopsida</taxon>
        <taxon>eudicotyledons</taxon>
        <taxon>Gunneridae</taxon>
        <taxon>Pentapetalae</taxon>
        <taxon>rosids</taxon>
        <taxon>fabids</taxon>
        <taxon>Fabales</taxon>
        <taxon>Fabaceae</taxon>
        <taxon>Papilionoideae</taxon>
        <taxon>50 kb inversion clade</taxon>
        <taxon>dalbergioids sensu lato</taxon>
        <taxon>Dalbergieae</taxon>
        <taxon>Pterocarpus clade</taxon>
        <taxon>Stylosanthes</taxon>
    </lineage>
</organism>
<evidence type="ECO:0000256" key="3">
    <source>
        <dbReference type="ARBA" id="ARBA00023187"/>
    </source>
</evidence>
<keyword evidence="1" id="KW-0507">mRNA processing</keyword>
<dbReference type="EMBL" id="JASCZI010030215">
    <property type="protein sequence ID" value="MED6118551.1"/>
    <property type="molecule type" value="Genomic_DNA"/>
</dbReference>
<keyword evidence="3" id="KW-0508">mRNA splicing</keyword>